<accession>A0A4P9Y6G3</accession>
<dbReference type="Proteomes" id="UP000267251">
    <property type="component" value="Unassembled WGS sequence"/>
</dbReference>
<dbReference type="OrthoDB" id="5551388at2759"/>
<keyword evidence="2" id="KW-1133">Transmembrane helix</keyword>
<evidence type="ECO:0000313" key="4">
    <source>
        <dbReference type="EMBL" id="RKP14553.1"/>
    </source>
</evidence>
<feature type="compositionally biased region" description="Low complexity" evidence="1">
    <location>
        <begin position="461"/>
        <end position="474"/>
    </location>
</feature>
<keyword evidence="2" id="KW-0472">Membrane</keyword>
<feature type="chain" id="PRO_5020371308" description="Lung seven transmembrane receptor-domain-containing protein" evidence="3">
    <location>
        <begin position="26"/>
        <end position="583"/>
    </location>
</feature>
<organism evidence="4 5">
    <name type="scientific">Piptocephalis cylindrospora</name>
    <dbReference type="NCBI Taxonomy" id="1907219"/>
    <lineage>
        <taxon>Eukaryota</taxon>
        <taxon>Fungi</taxon>
        <taxon>Fungi incertae sedis</taxon>
        <taxon>Zoopagomycota</taxon>
        <taxon>Zoopagomycotina</taxon>
        <taxon>Zoopagomycetes</taxon>
        <taxon>Zoopagales</taxon>
        <taxon>Piptocephalidaceae</taxon>
        <taxon>Piptocephalis</taxon>
    </lineage>
</organism>
<protein>
    <recommendedName>
        <fullName evidence="6">Lung seven transmembrane receptor-domain-containing protein</fullName>
    </recommendedName>
</protein>
<evidence type="ECO:0000256" key="1">
    <source>
        <dbReference type="SAM" id="MobiDB-lite"/>
    </source>
</evidence>
<reference evidence="5" key="1">
    <citation type="journal article" date="2018" name="Nat. Microbiol.">
        <title>Leveraging single-cell genomics to expand the fungal tree of life.</title>
        <authorList>
            <person name="Ahrendt S.R."/>
            <person name="Quandt C.A."/>
            <person name="Ciobanu D."/>
            <person name="Clum A."/>
            <person name="Salamov A."/>
            <person name="Andreopoulos B."/>
            <person name="Cheng J.F."/>
            <person name="Woyke T."/>
            <person name="Pelin A."/>
            <person name="Henrissat B."/>
            <person name="Reynolds N.K."/>
            <person name="Benny G.L."/>
            <person name="Smith M.E."/>
            <person name="James T.Y."/>
            <person name="Grigoriev I.V."/>
        </authorList>
    </citation>
    <scope>NUCLEOTIDE SEQUENCE [LARGE SCALE GENOMIC DNA]</scope>
</reference>
<evidence type="ECO:0000313" key="5">
    <source>
        <dbReference type="Proteomes" id="UP000267251"/>
    </source>
</evidence>
<feature type="transmembrane region" description="Helical" evidence="2">
    <location>
        <begin position="355"/>
        <end position="374"/>
    </location>
</feature>
<feature type="region of interest" description="Disordered" evidence="1">
    <location>
        <begin position="460"/>
        <end position="479"/>
    </location>
</feature>
<keyword evidence="3" id="KW-0732">Signal</keyword>
<keyword evidence="2" id="KW-0812">Transmembrane</keyword>
<proteinExistence type="predicted"/>
<evidence type="ECO:0000256" key="3">
    <source>
        <dbReference type="SAM" id="SignalP"/>
    </source>
</evidence>
<evidence type="ECO:0008006" key="6">
    <source>
        <dbReference type="Google" id="ProtNLM"/>
    </source>
</evidence>
<feature type="transmembrane region" description="Helical" evidence="2">
    <location>
        <begin position="428"/>
        <end position="450"/>
    </location>
</feature>
<keyword evidence="5" id="KW-1185">Reference proteome</keyword>
<dbReference type="EMBL" id="KZ987819">
    <property type="protein sequence ID" value="RKP14553.1"/>
    <property type="molecule type" value="Genomic_DNA"/>
</dbReference>
<dbReference type="AlphaFoldDB" id="A0A4P9Y6G3"/>
<sequence length="583" mass="63512">MQWVSPPYLHCLLALVLLLSGSVQALLNITIGNISMPMLTLDYFQSNYPVYALTNAYVLPMSFNASKADCTFISPSVEINNRAPSPISSLTHSFAVIPPGMANAAGCHTIAQTSEAVAQYNDRVIARGFPPISVLLYFSPFLVKGVVGGPLSEEYLSHKVGISDGVPSLRTVILYPTDYVALSNVSVASQGRSLATAVLTQDIGPWNAVFQSSSYVAYTWILFTINLALVIYATWRLLLLTLNGYFRFDLRTAVFLLGLVSAVFVVIMIPMRRQTYAYFLLQQISTFLFSCGFYFLLLLWSGVLSRVQVDRSFAPFRMMIYFCLFTSFYTMILGLVWLNIWPNSSIGTARSISRIWIPASQAGIAIIFLIYAVRFNMRRHDYNASKDTRRALTKLAKLSVAGFSSFIMVSAVNVALGQNAVISNVGSVAAGWVVIDISSLIRGGAILLVLDVKLPSASSVGTSSSQNNQGYSGSSSGGWGGWSRGWKKALFRNTSSTDYRSHNSKGENTRHPDYYAGADSSFAGQYTSYGGSQHGADSKDTTTSYSANHVGQASVGAGSAASHDDYPAQNPQRVYLRSEAPML</sequence>
<gene>
    <name evidence="4" type="ORF">BJ684DRAFT_15124</name>
</gene>
<name>A0A4P9Y6G3_9FUNG</name>
<feature type="signal peptide" evidence="3">
    <location>
        <begin position="1"/>
        <end position="25"/>
    </location>
</feature>
<feature type="transmembrane region" description="Helical" evidence="2">
    <location>
        <begin position="215"/>
        <end position="238"/>
    </location>
</feature>
<evidence type="ECO:0000256" key="2">
    <source>
        <dbReference type="SAM" id="Phobius"/>
    </source>
</evidence>
<feature type="transmembrane region" description="Helical" evidence="2">
    <location>
        <begin position="276"/>
        <end position="300"/>
    </location>
</feature>
<feature type="transmembrane region" description="Helical" evidence="2">
    <location>
        <begin position="320"/>
        <end position="340"/>
    </location>
</feature>
<feature type="transmembrane region" description="Helical" evidence="2">
    <location>
        <begin position="250"/>
        <end position="270"/>
    </location>
</feature>
<feature type="transmembrane region" description="Helical" evidence="2">
    <location>
        <begin position="395"/>
        <end position="416"/>
    </location>
</feature>